<evidence type="ECO:0000256" key="3">
    <source>
        <dbReference type="ARBA" id="ARBA00022840"/>
    </source>
</evidence>
<dbReference type="Gene3D" id="3.40.50.300">
    <property type="entry name" value="P-loop containing nucleotide triphosphate hydrolases"/>
    <property type="match status" value="1"/>
</dbReference>
<dbReference type="Pfam" id="PF03266">
    <property type="entry name" value="NTPase_1"/>
    <property type="match status" value="1"/>
</dbReference>
<dbReference type="CDD" id="cd19482">
    <property type="entry name" value="RecA-like_Thep1"/>
    <property type="match status" value="1"/>
</dbReference>
<dbReference type="InParanoid" id="A0A212R0D6"/>
<gene>
    <name evidence="5" type="ORF">SAMN02746019_00009900</name>
</gene>
<feature type="domain" description="AAA+ ATPase" evidence="4">
    <location>
        <begin position="1"/>
        <end position="158"/>
    </location>
</feature>
<name>A0A212R0D6_9CHLR</name>
<dbReference type="AlphaFoldDB" id="A0A212R0D6"/>
<organism evidence="5 6">
    <name type="scientific">Thermoflexus hugenholtzii JAD2</name>
    <dbReference type="NCBI Taxonomy" id="877466"/>
    <lineage>
        <taxon>Bacteria</taxon>
        <taxon>Bacillati</taxon>
        <taxon>Chloroflexota</taxon>
        <taxon>Thermoflexia</taxon>
        <taxon>Thermoflexales</taxon>
        <taxon>Thermoflexaceae</taxon>
        <taxon>Thermoflexus</taxon>
    </lineage>
</organism>
<keyword evidence="1" id="KW-0547">Nucleotide-binding</keyword>
<accession>A0A212R0D6</accession>
<dbReference type="PANTHER" id="PTHR43146">
    <property type="entry name" value="CANCER-RELATED NUCLEOSIDE-TRIPHOSPHATASE"/>
    <property type="match status" value="1"/>
</dbReference>
<dbReference type="GO" id="GO:0017111">
    <property type="term" value="F:ribonucleoside triphosphate phosphatase activity"/>
    <property type="evidence" value="ECO:0007669"/>
    <property type="project" value="InterPro"/>
</dbReference>
<reference evidence="6" key="1">
    <citation type="submission" date="2017-06" db="EMBL/GenBank/DDBJ databases">
        <authorList>
            <person name="Varghese N."/>
            <person name="Submissions S."/>
        </authorList>
    </citation>
    <scope>NUCLEOTIDE SEQUENCE [LARGE SCALE GENOMIC DNA]</scope>
    <source>
        <strain evidence="6">JAD2</strain>
    </source>
</reference>
<proteinExistence type="predicted"/>
<dbReference type="InterPro" id="IPR027417">
    <property type="entry name" value="P-loop_NTPase"/>
</dbReference>
<evidence type="ECO:0000256" key="2">
    <source>
        <dbReference type="ARBA" id="ARBA00022801"/>
    </source>
</evidence>
<protein>
    <submittedName>
        <fullName evidence="5">Nucleoside-triphosphatase</fullName>
    </submittedName>
</protein>
<keyword evidence="2" id="KW-0378">Hydrolase</keyword>
<dbReference type="SMART" id="SM00382">
    <property type="entry name" value="AAA"/>
    <property type="match status" value="1"/>
</dbReference>
<evidence type="ECO:0000259" key="4">
    <source>
        <dbReference type="SMART" id="SM00382"/>
    </source>
</evidence>
<dbReference type="Proteomes" id="UP000197025">
    <property type="component" value="Unassembled WGS sequence"/>
</dbReference>
<evidence type="ECO:0000256" key="1">
    <source>
        <dbReference type="ARBA" id="ARBA00022741"/>
    </source>
</evidence>
<dbReference type="RefSeq" id="WP_159461639.1">
    <property type="nucleotide sequence ID" value="NZ_FYEK01000027.1"/>
</dbReference>
<dbReference type="InterPro" id="IPR003593">
    <property type="entry name" value="AAA+_ATPase"/>
</dbReference>
<dbReference type="PANTHER" id="PTHR43146:SF1">
    <property type="entry name" value="CANCER-RELATED NUCLEOSIDE-TRIPHOSPHATASE"/>
    <property type="match status" value="1"/>
</dbReference>
<keyword evidence="3" id="KW-0067">ATP-binding</keyword>
<keyword evidence="6" id="KW-1185">Reference proteome</keyword>
<dbReference type="SUPFAM" id="SSF52540">
    <property type="entry name" value="P-loop containing nucleoside triphosphate hydrolases"/>
    <property type="match status" value="1"/>
</dbReference>
<evidence type="ECO:0000313" key="5">
    <source>
        <dbReference type="EMBL" id="SNB65416.1"/>
    </source>
</evidence>
<dbReference type="NCBIfam" id="NF010248">
    <property type="entry name" value="PRK13695.1"/>
    <property type="match status" value="1"/>
</dbReference>
<dbReference type="InterPro" id="IPR004948">
    <property type="entry name" value="Nuc-triphosphatase_THEP1"/>
</dbReference>
<dbReference type="OrthoDB" id="9786803at2"/>
<dbReference type="GO" id="GO:0005524">
    <property type="term" value="F:ATP binding"/>
    <property type="evidence" value="ECO:0007669"/>
    <property type="project" value="UniProtKB-KW"/>
</dbReference>
<evidence type="ECO:0000313" key="6">
    <source>
        <dbReference type="Proteomes" id="UP000197025"/>
    </source>
</evidence>
<dbReference type="EMBL" id="FYEK01000027">
    <property type="protein sequence ID" value="SNB65416.1"/>
    <property type="molecule type" value="Genomic_DNA"/>
</dbReference>
<sequence>MGSILLITGRPGVGKTTLIQALARALGEQAGGFYTEEIRGPQGRLGFRLVTLDGRVAVFAHVDWAGRTPHRVGRYGVDLEALDRLGVAAIREALMGKQVVLVDEIGKMELFSVAFRQALEEAAASPRPLIATITLHPHPWADAFKRRPGVECWELTPSNRERLRERALAWLRAHGLRVVE</sequence>